<dbReference type="InterPro" id="IPR016181">
    <property type="entry name" value="Acyl_CoA_acyltransferase"/>
</dbReference>
<dbReference type="STRING" id="1437603.GCA_000771525_00779"/>
<dbReference type="GeneID" id="93094012"/>
<comment type="caution">
    <text evidence="3">The sequence shown here is derived from an EMBL/GenBank/DDBJ whole genome shotgun (WGS) entry which is preliminary data.</text>
</comment>
<sequence length="206" mass="22659">MITEQTTAEPIAVEPITTHPATADRWDDLQTVLVGGGDGRSCQCAWPVMTAGQWRSTTVDQRRKALHDEVDDEPAPGIIVYVGEDAAGWMRVGPRMVQRRVLNSRVMKSGTKEPLEADDVWAITCASIRTKYRRRGLEAVLVDAAVRYARERGARVIEAYPIDNTVARPSSNSMFVGALTTFLHAGFTVISHPTPTRAVVSLEVGW</sequence>
<keyword evidence="3" id="KW-0808">Transferase</keyword>
<evidence type="ECO:0000313" key="4">
    <source>
        <dbReference type="Proteomes" id="UP000029082"/>
    </source>
</evidence>
<keyword evidence="4" id="KW-1185">Reference proteome</keyword>
<proteinExistence type="predicted"/>
<dbReference type="Pfam" id="PF00583">
    <property type="entry name" value="Acetyltransf_1"/>
    <property type="match status" value="1"/>
</dbReference>
<evidence type="ECO:0000313" key="3">
    <source>
        <dbReference type="EMBL" id="KFI75506.1"/>
    </source>
</evidence>
<dbReference type="OrthoDB" id="3239945at2"/>
<feature type="region of interest" description="Disordered" evidence="1">
    <location>
        <begin position="1"/>
        <end position="20"/>
    </location>
</feature>
<dbReference type="AlphaFoldDB" id="A0A087BWV6"/>
<dbReference type="EMBL" id="JGZE01000018">
    <property type="protein sequence ID" value="KFI75506.1"/>
    <property type="molecule type" value="Genomic_DNA"/>
</dbReference>
<protein>
    <submittedName>
        <fullName evidence="3">GCN5-related N-acetyltransferase</fullName>
    </submittedName>
</protein>
<evidence type="ECO:0000256" key="1">
    <source>
        <dbReference type="SAM" id="MobiDB-lite"/>
    </source>
</evidence>
<dbReference type="SUPFAM" id="SSF55729">
    <property type="entry name" value="Acyl-CoA N-acyltransferases (Nat)"/>
    <property type="match status" value="1"/>
</dbReference>
<dbReference type="InterPro" id="IPR000182">
    <property type="entry name" value="GNAT_dom"/>
</dbReference>
<gene>
    <name evidence="3" type="ORF">BMON_0932</name>
</gene>
<dbReference type="Proteomes" id="UP000029082">
    <property type="component" value="Unassembled WGS sequence"/>
</dbReference>
<organism evidence="3 4">
    <name type="scientific">Bifidobacterium mongoliense DSM 21395</name>
    <dbReference type="NCBI Taxonomy" id="1437603"/>
    <lineage>
        <taxon>Bacteria</taxon>
        <taxon>Bacillati</taxon>
        <taxon>Actinomycetota</taxon>
        <taxon>Actinomycetes</taxon>
        <taxon>Bifidobacteriales</taxon>
        <taxon>Bifidobacteriaceae</taxon>
        <taxon>Bifidobacterium</taxon>
    </lineage>
</organism>
<dbReference type="RefSeq" id="WP_051917997.1">
    <property type="nucleotide sequence ID" value="NZ_JDUO01000002.1"/>
</dbReference>
<evidence type="ECO:0000259" key="2">
    <source>
        <dbReference type="Pfam" id="PF00583"/>
    </source>
</evidence>
<name>A0A087BWV6_9BIFI</name>
<dbReference type="Gene3D" id="3.40.630.30">
    <property type="match status" value="1"/>
</dbReference>
<reference evidence="3 4" key="1">
    <citation type="submission" date="2014-03" db="EMBL/GenBank/DDBJ databases">
        <title>Genomics of Bifidobacteria.</title>
        <authorList>
            <person name="Ventura M."/>
            <person name="Milani C."/>
            <person name="Lugli G.A."/>
        </authorList>
    </citation>
    <scope>NUCLEOTIDE SEQUENCE [LARGE SCALE GENOMIC DNA]</scope>
    <source>
        <strain evidence="3 4">DSM 21395</strain>
    </source>
</reference>
<accession>A0A087BWV6</accession>
<dbReference type="eggNOG" id="COG1247">
    <property type="taxonomic scope" value="Bacteria"/>
</dbReference>
<dbReference type="GO" id="GO:0016747">
    <property type="term" value="F:acyltransferase activity, transferring groups other than amino-acyl groups"/>
    <property type="evidence" value="ECO:0007669"/>
    <property type="project" value="InterPro"/>
</dbReference>
<feature type="domain" description="N-acetyltransferase" evidence="2">
    <location>
        <begin position="61"/>
        <end position="159"/>
    </location>
</feature>